<accession>A0A433JWF0</accession>
<dbReference type="CDD" id="cd01741">
    <property type="entry name" value="GATase1_1"/>
    <property type="match status" value="1"/>
</dbReference>
<dbReference type="InterPro" id="IPR029062">
    <property type="entry name" value="Class_I_gatase-like"/>
</dbReference>
<dbReference type="EMBL" id="RZGZ01000001">
    <property type="protein sequence ID" value="RUR03335.1"/>
    <property type="molecule type" value="Genomic_DNA"/>
</dbReference>
<dbReference type="GO" id="GO:0016740">
    <property type="term" value="F:transferase activity"/>
    <property type="evidence" value="ECO:0007669"/>
    <property type="project" value="UniProtKB-KW"/>
</dbReference>
<feature type="domain" description="Glutamine amidotransferase" evidence="1">
    <location>
        <begin position="16"/>
        <end position="178"/>
    </location>
</feature>
<evidence type="ECO:0000259" key="1">
    <source>
        <dbReference type="Pfam" id="PF00117"/>
    </source>
</evidence>
<dbReference type="InterPro" id="IPR044992">
    <property type="entry name" value="ChyE-like"/>
</dbReference>
<sequence>MRALAIRHFEAGGLGNLEPVLRERGYAVTLIDASEASVSTAAREPWDLVVVLGSEDAVYEEHDYIAPELELVRERLDHGAPMLGICFGAQIMAAALGGSVHRGASGSEIGFIAVEPSEDGLSSPLRHIAGVPVCEWHGDTFSLPVSLTSLASTERYGNQAFALGRTAFAVQFHPEITREMFARWVDDGLDSLASEGIDPEELRAQAERHIGAASEASRRMFGEFLDGLQPTTTAAAGNEPTTR</sequence>
<evidence type="ECO:0000313" key="2">
    <source>
        <dbReference type="EMBL" id="RUR03335.1"/>
    </source>
</evidence>
<comment type="caution">
    <text evidence="2">The sequence shown here is derived from an EMBL/GenBank/DDBJ whole genome shotgun (WGS) entry which is preliminary data.</text>
</comment>
<keyword evidence="2" id="KW-0315">Glutamine amidotransferase</keyword>
<name>A0A433JWF0_9MICO</name>
<proteinExistence type="predicted"/>
<dbReference type="RefSeq" id="WP_127046622.1">
    <property type="nucleotide sequence ID" value="NZ_RZGZ01000001.1"/>
</dbReference>
<gene>
    <name evidence="2" type="ORF">ELQ94_01935</name>
</gene>
<reference evidence="2 3" key="1">
    <citation type="submission" date="2018-12" db="EMBL/GenBank/DDBJ databases">
        <authorList>
            <person name="Li F."/>
        </authorList>
    </citation>
    <scope>NUCLEOTIDE SEQUENCE [LARGE SCALE GENOMIC DNA]</scope>
    <source>
        <strain evidence="2 3">EGI 6500705</strain>
    </source>
</reference>
<dbReference type="AlphaFoldDB" id="A0A433JWF0"/>
<dbReference type="InterPro" id="IPR017926">
    <property type="entry name" value="GATASE"/>
</dbReference>
<organism evidence="2 3">
    <name type="scientific">Labedella endophytica</name>
    <dbReference type="NCBI Taxonomy" id="1523160"/>
    <lineage>
        <taxon>Bacteria</taxon>
        <taxon>Bacillati</taxon>
        <taxon>Actinomycetota</taxon>
        <taxon>Actinomycetes</taxon>
        <taxon>Micrococcales</taxon>
        <taxon>Microbacteriaceae</taxon>
        <taxon>Labedella</taxon>
    </lineage>
</organism>
<evidence type="ECO:0000313" key="3">
    <source>
        <dbReference type="Proteomes" id="UP000274909"/>
    </source>
</evidence>
<dbReference type="GO" id="GO:0005829">
    <property type="term" value="C:cytosol"/>
    <property type="evidence" value="ECO:0007669"/>
    <property type="project" value="TreeGrafter"/>
</dbReference>
<dbReference type="PANTHER" id="PTHR42695:SF5">
    <property type="entry name" value="GLUTAMINE AMIDOTRANSFERASE YLR126C-RELATED"/>
    <property type="match status" value="1"/>
</dbReference>
<dbReference type="Proteomes" id="UP000274909">
    <property type="component" value="Unassembled WGS sequence"/>
</dbReference>
<dbReference type="PANTHER" id="PTHR42695">
    <property type="entry name" value="GLUTAMINE AMIDOTRANSFERASE YLR126C-RELATED"/>
    <property type="match status" value="1"/>
</dbReference>
<dbReference type="PROSITE" id="PS51273">
    <property type="entry name" value="GATASE_TYPE_1"/>
    <property type="match status" value="1"/>
</dbReference>
<keyword evidence="2" id="KW-0808">Transferase</keyword>
<keyword evidence="3" id="KW-1185">Reference proteome</keyword>
<protein>
    <submittedName>
        <fullName evidence="2">Glutamine amidotransferase</fullName>
    </submittedName>
</protein>
<dbReference type="Pfam" id="PF00117">
    <property type="entry name" value="GATase"/>
    <property type="match status" value="1"/>
</dbReference>
<dbReference type="OrthoDB" id="5196541at2"/>
<dbReference type="SUPFAM" id="SSF52317">
    <property type="entry name" value="Class I glutamine amidotransferase-like"/>
    <property type="match status" value="1"/>
</dbReference>
<dbReference type="Gene3D" id="3.40.50.880">
    <property type="match status" value="1"/>
</dbReference>